<comment type="caution">
    <text evidence="2">The sequence shown here is derived from an EMBL/GenBank/DDBJ whole genome shotgun (WGS) entry which is preliminary data.</text>
</comment>
<dbReference type="Proteomes" id="UP000295131">
    <property type="component" value="Unassembled WGS sequence"/>
</dbReference>
<dbReference type="RefSeq" id="WP_133284029.1">
    <property type="nucleotide sequence ID" value="NZ_SMSI01000001.1"/>
</dbReference>
<sequence>MALEVLAALVIGGIIFIIFMVHVTGRWVKRDDPDTGTALIEFNRVYPGEAIRSVVNTTDGRAHFYRLHGGKTGFLQEMGHHSVARLIEAGSIHVGPMDDARALKIDFREAGFPGGVYHFESEQDAAEVSLWLCGTFAMAAHEEEPPRT</sequence>
<name>A0A4R5PQG9_9HYPH</name>
<gene>
    <name evidence="2" type="ORF">E2A64_09050</name>
</gene>
<keyword evidence="3" id="KW-1185">Reference proteome</keyword>
<proteinExistence type="predicted"/>
<evidence type="ECO:0000256" key="1">
    <source>
        <dbReference type="SAM" id="Phobius"/>
    </source>
</evidence>
<organism evidence="2 3">
    <name type="scientific">Pseudohoeflea suaedae</name>
    <dbReference type="NCBI Taxonomy" id="877384"/>
    <lineage>
        <taxon>Bacteria</taxon>
        <taxon>Pseudomonadati</taxon>
        <taxon>Pseudomonadota</taxon>
        <taxon>Alphaproteobacteria</taxon>
        <taxon>Hyphomicrobiales</taxon>
        <taxon>Rhizobiaceae</taxon>
        <taxon>Pseudohoeflea</taxon>
    </lineage>
</organism>
<dbReference type="EMBL" id="SMSI01000001">
    <property type="protein sequence ID" value="TDH39198.1"/>
    <property type="molecule type" value="Genomic_DNA"/>
</dbReference>
<feature type="transmembrane region" description="Helical" evidence="1">
    <location>
        <begin position="6"/>
        <end position="23"/>
    </location>
</feature>
<dbReference type="AlphaFoldDB" id="A0A4R5PQG9"/>
<keyword evidence="1" id="KW-1133">Transmembrane helix</keyword>
<keyword evidence="1" id="KW-0472">Membrane</keyword>
<reference evidence="2 3" key="1">
    <citation type="journal article" date="2013" name="Int. J. Syst. Evol. Microbiol.">
        <title>Hoeflea suaedae sp. nov., an endophytic bacterium isolated from the root of the halophyte Suaeda maritima.</title>
        <authorList>
            <person name="Chung E.J."/>
            <person name="Park J.A."/>
            <person name="Pramanik P."/>
            <person name="Bibi F."/>
            <person name="Jeon C.O."/>
            <person name="Chung Y.R."/>
        </authorList>
    </citation>
    <scope>NUCLEOTIDE SEQUENCE [LARGE SCALE GENOMIC DNA]</scope>
    <source>
        <strain evidence="2 3">YC6898</strain>
    </source>
</reference>
<evidence type="ECO:0000313" key="3">
    <source>
        <dbReference type="Proteomes" id="UP000295131"/>
    </source>
</evidence>
<evidence type="ECO:0000313" key="2">
    <source>
        <dbReference type="EMBL" id="TDH39198.1"/>
    </source>
</evidence>
<dbReference type="OrthoDB" id="8445114at2"/>
<protein>
    <submittedName>
        <fullName evidence="2">Uncharacterized protein</fullName>
    </submittedName>
</protein>
<accession>A0A4R5PQG9</accession>
<keyword evidence="1" id="KW-0812">Transmembrane</keyword>